<comment type="caution">
    <text evidence="4">The sequence shown here is derived from an EMBL/GenBank/DDBJ whole genome shotgun (WGS) entry which is preliminary data.</text>
</comment>
<sequence>MPERPPPHPLEATIRKLERSSGALATQSVARMDETLPWFRSLPADQRSWITLVAQAGVAALTEWLRRPDEDPLEATGLVFGAAPRYLARAVTLQQVVAMVKVTVEVVEEQVPWIAAAGEERALKEAVLVFSREVAFAAAQVYARVAETRGAWDARLQALLVDTLLRGGDESADLLNSRAAALGWTDIAPVAVAIGGTPEADADEVLDSVTRAGRNAGIEILAGVHGGRLVVVFGGSSVSENVLKAASALLGEFGDGPVVVGHPVQDLGGAPASARAALAGIRAIPAWPTAPRPVAAADLLPERVLSGDEAARRELTSVYAELEAAGGGLIDTLTAYLDTGGALEAASRVLFVHSNTVRYRLRRIGEVCGLSPTVPRDAFSLRLALAFGRLDEPDL</sequence>
<evidence type="ECO:0000313" key="4">
    <source>
        <dbReference type="EMBL" id="GAA1667420.1"/>
    </source>
</evidence>
<keyword evidence="5" id="KW-1185">Reference proteome</keyword>
<dbReference type="Gene3D" id="1.10.10.2840">
    <property type="entry name" value="PucR C-terminal helix-turn-helix domain"/>
    <property type="match status" value="1"/>
</dbReference>
<accession>A0ABN2GA71</accession>
<proteinExistence type="inferred from homology"/>
<dbReference type="InterPro" id="IPR025736">
    <property type="entry name" value="PucR_C-HTH_dom"/>
</dbReference>
<dbReference type="InterPro" id="IPR041522">
    <property type="entry name" value="CdaR_GGDEF"/>
</dbReference>
<dbReference type="EMBL" id="BAAANY010000005">
    <property type="protein sequence ID" value="GAA1667420.1"/>
    <property type="molecule type" value="Genomic_DNA"/>
</dbReference>
<gene>
    <name evidence="4" type="primary">fasR</name>
    <name evidence="4" type="ORF">GCM10009765_16100</name>
</gene>
<feature type="domain" description="CdaR GGDEF-like" evidence="3">
    <location>
        <begin position="171"/>
        <end position="282"/>
    </location>
</feature>
<dbReference type="RefSeq" id="WP_344308539.1">
    <property type="nucleotide sequence ID" value="NZ_BAAANY010000005.1"/>
</dbReference>
<evidence type="ECO:0000256" key="1">
    <source>
        <dbReference type="ARBA" id="ARBA00006754"/>
    </source>
</evidence>
<dbReference type="InterPro" id="IPR051448">
    <property type="entry name" value="CdaR-like_regulators"/>
</dbReference>
<dbReference type="Pfam" id="PF13556">
    <property type="entry name" value="HTH_30"/>
    <property type="match status" value="1"/>
</dbReference>
<feature type="domain" description="PucR C-terminal helix-turn-helix" evidence="2">
    <location>
        <begin position="329"/>
        <end position="386"/>
    </location>
</feature>
<name>A0ABN2GA71_9ACTN</name>
<organism evidence="4 5">
    <name type="scientific">Fodinicola feengrottensis</name>
    <dbReference type="NCBI Taxonomy" id="435914"/>
    <lineage>
        <taxon>Bacteria</taxon>
        <taxon>Bacillati</taxon>
        <taxon>Actinomycetota</taxon>
        <taxon>Actinomycetes</taxon>
        <taxon>Mycobacteriales</taxon>
        <taxon>Fodinicola</taxon>
    </lineage>
</organism>
<reference evidence="4 5" key="1">
    <citation type="journal article" date="2019" name="Int. J. Syst. Evol. Microbiol.">
        <title>The Global Catalogue of Microorganisms (GCM) 10K type strain sequencing project: providing services to taxonomists for standard genome sequencing and annotation.</title>
        <authorList>
            <consortium name="The Broad Institute Genomics Platform"/>
            <consortium name="The Broad Institute Genome Sequencing Center for Infectious Disease"/>
            <person name="Wu L."/>
            <person name="Ma J."/>
        </authorList>
    </citation>
    <scope>NUCLEOTIDE SEQUENCE [LARGE SCALE GENOMIC DNA]</scope>
    <source>
        <strain evidence="4 5">JCM 14718</strain>
    </source>
</reference>
<dbReference type="Proteomes" id="UP001500618">
    <property type="component" value="Unassembled WGS sequence"/>
</dbReference>
<dbReference type="InterPro" id="IPR042070">
    <property type="entry name" value="PucR_C-HTH_sf"/>
</dbReference>
<comment type="similarity">
    <text evidence="1">Belongs to the CdaR family.</text>
</comment>
<evidence type="ECO:0000259" key="2">
    <source>
        <dbReference type="Pfam" id="PF13556"/>
    </source>
</evidence>
<protein>
    <submittedName>
        <fullName evidence="4">Fatty acid biosynthesis transcriptional regulator FasR</fullName>
    </submittedName>
</protein>
<dbReference type="Pfam" id="PF17853">
    <property type="entry name" value="GGDEF_2"/>
    <property type="match status" value="1"/>
</dbReference>
<evidence type="ECO:0000259" key="3">
    <source>
        <dbReference type="Pfam" id="PF17853"/>
    </source>
</evidence>
<dbReference type="PANTHER" id="PTHR33744:SF7">
    <property type="entry name" value="PUCR FAMILY TRANSCRIPTIONAL REGULATOR"/>
    <property type="match status" value="1"/>
</dbReference>
<dbReference type="PANTHER" id="PTHR33744">
    <property type="entry name" value="CARBOHYDRATE DIACID REGULATOR"/>
    <property type="match status" value="1"/>
</dbReference>
<evidence type="ECO:0000313" key="5">
    <source>
        <dbReference type="Proteomes" id="UP001500618"/>
    </source>
</evidence>